<accession>A0AA39ZI31</accession>
<feature type="compositionally biased region" description="Basic and acidic residues" evidence="1">
    <location>
        <begin position="172"/>
        <end position="184"/>
    </location>
</feature>
<evidence type="ECO:0000313" key="2">
    <source>
        <dbReference type="EMBL" id="KAK0671442.1"/>
    </source>
</evidence>
<protein>
    <submittedName>
        <fullName evidence="2">Uncharacterized protein</fullName>
    </submittedName>
</protein>
<feature type="compositionally biased region" description="Low complexity" evidence="1">
    <location>
        <begin position="191"/>
        <end position="206"/>
    </location>
</feature>
<gene>
    <name evidence="2" type="ORF">QBC41DRAFT_335225</name>
</gene>
<dbReference type="AlphaFoldDB" id="A0AA39ZI31"/>
<reference evidence="2" key="1">
    <citation type="submission" date="2023-06" db="EMBL/GenBank/DDBJ databases">
        <title>Genome-scale phylogeny and comparative genomics of the fungal order Sordariales.</title>
        <authorList>
            <consortium name="Lawrence Berkeley National Laboratory"/>
            <person name="Hensen N."/>
            <person name="Bonometti L."/>
            <person name="Westerberg I."/>
            <person name="Brannstrom I.O."/>
            <person name="Guillou S."/>
            <person name="Cros-Aarteil S."/>
            <person name="Calhoun S."/>
            <person name="Haridas S."/>
            <person name="Kuo A."/>
            <person name="Mondo S."/>
            <person name="Pangilinan J."/>
            <person name="Riley R."/>
            <person name="Labutti K."/>
            <person name="Andreopoulos B."/>
            <person name="Lipzen A."/>
            <person name="Chen C."/>
            <person name="Yanf M."/>
            <person name="Daum C."/>
            <person name="Ng V."/>
            <person name="Clum A."/>
            <person name="Steindorff A."/>
            <person name="Ohm R."/>
            <person name="Martin F."/>
            <person name="Silar P."/>
            <person name="Natvig D."/>
            <person name="Lalanne C."/>
            <person name="Gautier V."/>
            <person name="Ament-Velasquez S.L."/>
            <person name="Kruys A."/>
            <person name="Hutchinson M.I."/>
            <person name="Powell A.J."/>
            <person name="Barry K."/>
            <person name="Miller A.N."/>
            <person name="Grigoriev I.V."/>
            <person name="Debuchy R."/>
            <person name="Gladieux P."/>
            <person name="Thoren M.H."/>
            <person name="Johannesson H."/>
        </authorList>
    </citation>
    <scope>NUCLEOTIDE SEQUENCE</scope>
    <source>
        <strain evidence="2">CBS 307.81</strain>
    </source>
</reference>
<name>A0AA39ZI31_9PEZI</name>
<dbReference type="Proteomes" id="UP001174997">
    <property type="component" value="Unassembled WGS sequence"/>
</dbReference>
<proteinExistence type="predicted"/>
<feature type="compositionally biased region" description="Low complexity" evidence="1">
    <location>
        <begin position="229"/>
        <end position="241"/>
    </location>
</feature>
<evidence type="ECO:0000256" key="1">
    <source>
        <dbReference type="SAM" id="MobiDB-lite"/>
    </source>
</evidence>
<comment type="caution">
    <text evidence="2">The sequence shown here is derived from an EMBL/GenBank/DDBJ whole genome shotgun (WGS) entry which is preliminary data.</text>
</comment>
<dbReference type="EMBL" id="JAULSY010000021">
    <property type="protein sequence ID" value="KAK0671442.1"/>
    <property type="molecule type" value="Genomic_DNA"/>
</dbReference>
<sequence length="354" mass="37914">MAPADPSTNLDLCSICPGLGRSSQVFVKANDDDLRQFFEDRSFFPQGYQGNEVILNNLTLLFKAFHWFIELLGTKRHGKAVATALGYPRLFAKFNSIFDRFLANRKQYLANKEGPRFPAAATSTQRYLLEIIDDTLKFGKIGSTLGANYRLADCKERWQDFLKELKETGDITLRDSDSDSRPGSEEDSDSNSDAASSGSGAPSPESVALSSDGPGSGLGADSSLVDVNSAPDDPASGTDAGPGPGPGPETPETSKATSARSLPGAGLIAFANGAAANLPVMLRLLADLQKTGEELPGVVANFRDCCVALEHWSRREILAQVQDTVVSRGSGGSVEEDSDHDSLFVTPLERREYG</sequence>
<keyword evidence="3" id="KW-1185">Reference proteome</keyword>
<evidence type="ECO:0000313" key="3">
    <source>
        <dbReference type="Proteomes" id="UP001174997"/>
    </source>
</evidence>
<feature type="region of interest" description="Disordered" evidence="1">
    <location>
        <begin position="172"/>
        <end position="259"/>
    </location>
</feature>
<organism evidence="2 3">
    <name type="scientific">Cercophora samala</name>
    <dbReference type="NCBI Taxonomy" id="330535"/>
    <lineage>
        <taxon>Eukaryota</taxon>
        <taxon>Fungi</taxon>
        <taxon>Dikarya</taxon>
        <taxon>Ascomycota</taxon>
        <taxon>Pezizomycotina</taxon>
        <taxon>Sordariomycetes</taxon>
        <taxon>Sordariomycetidae</taxon>
        <taxon>Sordariales</taxon>
        <taxon>Lasiosphaeriaceae</taxon>
        <taxon>Cercophora</taxon>
    </lineage>
</organism>